<dbReference type="EMBL" id="CAUZHL010000009">
    <property type="protein sequence ID" value="CAK1217680.1"/>
    <property type="molecule type" value="Genomic_DNA"/>
</dbReference>
<dbReference type="AlphaFoldDB" id="A0A244BAN3"/>
<dbReference type="EMBL" id="AASVQO010000043">
    <property type="protein sequence ID" value="EFH3676675.1"/>
    <property type="molecule type" value="Genomic_DNA"/>
</dbReference>
<comment type="caution">
    <text evidence="3">The sequence shown here is derived from an EMBL/GenBank/DDBJ whole genome shotgun (WGS) entry which is preliminary data.</text>
</comment>
<name>A0A244BAN3_ECOLX</name>
<dbReference type="Proteomes" id="UP001190091">
    <property type="component" value="Unassembled WGS sequence"/>
</dbReference>
<dbReference type="Proteomes" id="UP000534496">
    <property type="component" value="Unassembled WGS sequence"/>
</dbReference>
<sequence length="330" mass="36752">MRRKYIVFLFFLFIQFSPDAYSQKFCNILWANENLPKASLNASMDGSSSAVYSLNLQAGGYSTAIRQYEEDMPSFTSVSGVYRYWLQYPDEWQNTKEGLKYRIVTNLELAGSQEPGVKTVVTPPQYFTWKNILRCNRVGERYNFTQTNIENIKIEIDRGTAWPGVYTLQLPLKVAYEENKGRYSGQSGGGWPEYAGAIKSFSPVNTNNVTIHITSKCELTSRYLSINIGDRITPDEARGGINKNASLSVVCNAPANILFSIRAADMQDGQINKTKCGPGYCTLSFDNDKSQKTVKAIRGTTDVPLSVNFKSDSPVAGLFEGSAVLSMDVL</sequence>
<dbReference type="Proteomes" id="UP000845800">
    <property type="component" value="Unassembled WGS sequence"/>
</dbReference>
<keyword evidence="1" id="KW-0732">Signal</keyword>
<reference evidence="4" key="3">
    <citation type="submission" date="2020-03" db="EMBL/GenBank/DDBJ databases">
        <authorList>
            <consortium name="NCBI Pathogen Detection Project"/>
        </authorList>
    </citation>
    <scope>NUCLEOTIDE SEQUENCE</scope>
    <source>
        <strain evidence="4">AMC_487</strain>
    </source>
</reference>
<dbReference type="Gene3D" id="2.60.40.1090">
    <property type="entry name" value="Fimbrial-type adhesion domain"/>
    <property type="match status" value="1"/>
</dbReference>
<protein>
    <submittedName>
        <fullName evidence="3">Nuclease PIN</fullName>
    </submittedName>
</protein>
<dbReference type="GO" id="GO:0009289">
    <property type="term" value="C:pilus"/>
    <property type="evidence" value="ECO:0007669"/>
    <property type="project" value="InterPro"/>
</dbReference>
<gene>
    <name evidence="3" type="ORF">F9461_26390</name>
    <name evidence="2" type="ORF">FGAF848_52210</name>
    <name evidence="4" type="ORF">HJQ60_004028</name>
</gene>
<reference evidence="2" key="4">
    <citation type="submission" date="2023-10" db="EMBL/GenBank/DDBJ databases">
        <authorList>
            <person name="Leclercq S."/>
        </authorList>
    </citation>
    <scope>NUCLEOTIDE SEQUENCE</scope>
    <source>
        <strain evidence="2">F848</strain>
    </source>
</reference>
<evidence type="ECO:0000256" key="1">
    <source>
        <dbReference type="SAM" id="SignalP"/>
    </source>
</evidence>
<dbReference type="InterPro" id="IPR036937">
    <property type="entry name" value="Adhesion_dom_fimbrial_sf"/>
</dbReference>
<feature type="signal peptide" evidence="1">
    <location>
        <begin position="1"/>
        <end position="20"/>
    </location>
</feature>
<evidence type="ECO:0000313" key="2">
    <source>
        <dbReference type="EMBL" id="CAK1217680.1"/>
    </source>
</evidence>
<reference evidence="4" key="1">
    <citation type="journal article" date="2018" name="Genome Biol.">
        <title>SKESA: strategic k-mer extension for scrupulous assemblies.</title>
        <authorList>
            <person name="Souvorov A."/>
            <person name="Agarwala R."/>
            <person name="Lipman D.J."/>
        </authorList>
    </citation>
    <scope>NUCLEOTIDE SEQUENCE [LARGE SCALE GENOMIC DNA]</scope>
    <source>
        <strain evidence="4">AMC_487</strain>
    </source>
</reference>
<dbReference type="GO" id="GO:0007155">
    <property type="term" value="P:cell adhesion"/>
    <property type="evidence" value="ECO:0007669"/>
    <property type="project" value="InterPro"/>
</dbReference>
<dbReference type="RefSeq" id="WP_059328028.1">
    <property type="nucleotide sequence ID" value="NZ_BFIP01000026.1"/>
</dbReference>
<reference evidence="3 5" key="2">
    <citation type="submission" date="2019-12" db="EMBL/GenBank/DDBJ databases">
        <authorList>
            <consortium name="NARMS: The National Antimicrobial Resistance Monitoring System"/>
        </authorList>
    </citation>
    <scope>NUCLEOTIDE SEQUENCE [LARGE SCALE GENOMIC DNA]</scope>
    <source>
        <strain evidence="3 5">CVM N19EC0189</strain>
    </source>
</reference>
<evidence type="ECO:0000313" key="4">
    <source>
        <dbReference type="EMBL" id="HAI5333983.1"/>
    </source>
</evidence>
<dbReference type="EMBL" id="DABERK010000026">
    <property type="protein sequence ID" value="HAI5333983.1"/>
    <property type="molecule type" value="Genomic_DNA"/>
</dbReference>
<accession>A0A244BAN3</accession>
<evidence type="ECO:0000313" key="5">
    <source>
        <dbReference type="Proteomes" id="UP000534496"/>
    </source>
</evidence>
<organism evidence="3 5">
    <name type="scientific">Escherichia coli</name>
    <dbReference type="NCBI Taxonomy" id="562"/>
    <lineage>
        <taxon>Bacteria</taxon>
        <taxon>Pseudomonadati</taxon>
        <taxon>Pseudomonadota</taxon>
        <taxon>Gammaproteobacteria</taxon>
        <taxon>Enterobacterales</taxon>
        <taxon>Enterobacteriaceae</taxon>
        <taxon>Escherichia</taxon>
    </lineage>
</organism>
<evidence type="ECO:0000313" key="3">
    <source>
        <dbReference type="EMBL" id="EFH3676675.1"/>
    </source>
</evidence>
<proteinExistence type="predicted"/>
<feature type="chain" id="PRO_5011307025" evidence="1">
    <location>
        <begin position="21"/>
        <end position="330"/>
    </location>
</feature>